<evidence type="ECO:0000313" key="5">
    <source>
        <dbReference type="Proteomes" id="UP001162060"/>
    </source>
</evidence>
<comment type="caution">
    <text evidence="3">The sequence shown here is derived from an EMBL/GenBank/DDBJ whole genome shotgun (WGS) entry which is preliminary data.</text>
</comment>
<dbReference type="InterPro" id="IPR009060">
    <property type="entry name" value="UBA-like_sf"/>
</dbReference>
<proteinExistence type="predicted"/>
<reference evidence="3" key="1">
    <citation type="submission" date="2024-01" db="EMBL/GenBank/DDBJ databases">
        <authorList>
            <person name="Webb A."/>
        </authorList>
    </citation>
    <scope>NUCLEOTIDE SEQUENCE</scope>
    <source>
        <strain evidence="3">Pm1</strain>
    </source>
</reference>
<dbReference type="PROSITE" id="PS50030">
    <property type="entry name" value="UBA"/>
    <property type="match status" value="2"/>
</dbReference>
<evidence type="ECO:0000313" key="4">
    <source>
        <dbReference type="EMBL" id="CAK7941122.1"/>
    </source>
</evidence>
<dbReference type="Pfam" id="PF00627">
    <property type="entry name" value="UBA"/>
    <property type="match status" value="2"/>
</dbReference>
<feature type="domain" description="UBA" evidence="2">
    <location>
        <begin position="275"/>
        <end position="315"/>
    </location>
</feature>
<feature type="compositionally biased region" description="Basic and acidic residues" evidence="1">
    <location>
        <begin position="250"/>
        <end position="259"/>
    </location>
</feature>
<feature type="region of interest" description="Disordered" evidence="1">
    <location>
        <begin position="250"/>
        <end position="276"/>
    </location>
</feature>
<evidence type="ECO:0000313" key="3">
    <source>
        <dbReference type="EMBL" id="CAK7893769.1"/>
    </source>
</evidence>
<dbReference type="InterPro" id="IPR015940">
    <property type="entry name" value="UBA"/>
</dbReference>
<protein>
    <recommendedName>
        <fullName evidence="2">UBA domain-containing protein</fullName>
    </recommendedName>
</protein>
<dbReference type="CDD" id="cd14270">
    <property type="entry name" value="UBA"/>
    <property type="match status" value="1"/>
</dbReference>
<dbReference type="Gene3D" id="1.10.8.10">
    <property type="entry name" value="DNA helicase RuvA subunit, C-terminal domain"/>
    <property type="match status" value="2"/>
</dbReference>
<organism evidence="3 5">
    <name type="scientific">Peronospora matthiolae</name>
    <dbReference type="NCBI Taxonomy" id="2874970"/>
    <lineage>
        <taxon>Eukaryota</taxon>
        <taxon>Sar</taxon>
        <taxon>Stramenopiles</taxon>
        <taxon>Oomycota</taxon>
        <taxon>Peronosporomycetes</taxon>
        <taxon>Peronosporales</taxon>
        <taxon>Peronosporaceae</taxon>
        <taxon>Peronospora</taxon>
    </lineage>
</organism>
<dbReference type="AlphaFoldDB" id="A0AAV1SZE8"/>
<evidence type="ECO:0000259" key="2">
    <source>
        <dbReference type="PROSITE" id="PS50030"/>
    </source>
</evidence>
<sequence length="318" mass="34396">MRVLRVRSVDDGRELLLERHGSPEDRLRVAELKQLILLQRHPLSTDGNASVLSSLEDCFVLLRGQILADPDVLDLNTLLPSDFFVFAPDTLSSTSFSVGSEADSGRKKSENDENSELFRVVQSQLVEMGFSEELAAQALRQSGNDLVAAASMLVEGGVHVGDEGHGLMLNETTAGCSGFGKQLLCSPLGSLVRDDKVQKLRNLAATKPFEALLLLKQQFSSDMLNEMNENPVATLQLLLHPAPTASLREGEMKDCTRDGAEDEGEQKVETAASSSSSGEAVERLVAMGFARDVVEVVYESCGSDEQLTANTLLLTLDS</sequence>
<evidence type="ECO:0000256" key="1">
    <source>
        <dbReference type="SAM" id="MobiDB-lite"/>
    </source>
</evidence>
<name>A0AAV1SZE8_9STRA</name>
<dbReference type="EMBL" id="CAKLBY020000003">
    <property type="protein sequence ID" value="CAK7893769.1"/>
    <property type="molecule type" value="Genomic_DNA"/>
</dbReference>
<dbReference type="SUPFAM" id="SSF46934">
    <property type="entry name" value="UBA-like"/>
    <property type="match status" value="2"/>
</dbReference>
<feature type="domain" description="UBA" evidence="2">
    <location>
        <begin position="110"/>
        <end position="156"/>
    </location>
</feature>
<dbReference type="EMBL" id="CAKLBY020000264">
    <property type="protein sequence ID" value="CAK7941122.1"/>
    <property type="molecule type" value="Genomic_DNA"/>
</dbReference>
<gene>
    <name evidence="4" type="ORF">PM001_LOCUS26272</name>
    <name evidence="3" type="ORF">PM001_LOCUS679</name>
</gene>
<accession>A0AAV1SZE8</accession>
<dbReference type="Proteomes" id="UP001162060">
    <property type="component" value="Unassembled WGS sequence"/>
</dbReference>
<dbReference type="SMART" id="SM00165">
    <property type="entry name" value="UBA"/>
    <property type="match status" value="2"/>
</dbReference>